<dbReference type="EMBL" id="FOXX01000019">
    <property type="protein sequence ID" value="SFQ86708.1"/>
    <property type="molecule type" value="Genomic_DNA"/>
</dbReference>
<dbReference type="GeneID" id="93713226"/>
<reference evidence="1 2" key="1">
    <citation type="submission" date="2016-10" db="EMBL/GenBank/DDBJ databases">
        <authorList>
            <person name="Varghese N."/>
            <person name="Submissions S."/>
        </authorList>
    </citation>
    <scope>NUCLEOTIDE SEQUENCE [LARGE SCALE GENOMIC DNA]</scope>
    <source>
        <strain evidence="1 2">DSM 13796</strain>
    </source>
</reference>
<dbReference type="Proteomes" id="UP000182762">
    <property type="component" value="Unassembled WGS sequence"/>
</dbReference>
<evidence type="ECO:0000313" key="2">
    <source>
        <dbReference type="Proteomes" id="UP000182762"/>
    </source>
</evidence>
<name>A0A1I6C0J6_9BACI</name>
<sequence length="176" mass="21154">MFLRSKKYDKIKSLERQVRTYEYIHEKRIDVYKEQEQKLVDKFEEEVQQASFRSKEDEDTLEKLRALSKGELVDKCNDIIVSFLCSQRNIGMAVNDIPPYCTRCMGLLADAIHNFPSAGRKDEYMEYFLREVARFYKLRKLMIDFLEKNDHTTYGETRHHIHHEMIRMLHGMDNLH</sequence>
<accession>A0A1I6C0J6</accession>
<comment type="caution">
    <text evidence="1">The sequence shown here is derived from an EMBL/GenBank/DDBJ whole genome shotgun (WGS) entry which is preliminary data.</text>
</comment>
<dbReference type="RefSeq" id="WP_061802849.1">
    <property type="nucleotide sequence ID" value="NZ_FOXX01000019.1"/>
</dbReference>
<proteinExistence type="predicted"/>
<keyword evidence="2" id="KW-1185">Reference proteome</keyword>
<organism evidence="1 2">
    <name type="scientific">Priestia endophytica DSM 13796</name>
    <dbReference type="NCBI Taxonomy" id="1121089"/>
    <lineage>
        <taxon>Bacteria</taxon>
        <taxon>Bacillati</taxon>
        <taxon>Bacillota</taxon>
        <taxon>Bacilli</taxon>
        <taxon>Bacillales</taxon>
        <taxon>Bacillaceae</taxon>
        <taxon>Priestia</taxon>
    </lineage>
</organism>
<gene>
    <name evidence="1" type="ORF">SAMN02745910_04705</name>
</gene>
<protein>
    <submittedName>
        <fullName evidence="1">Uncharacterized protein</fullName>
    </submittedName>
</protein>
<evidence type="ECO:0000313" key="1">
    <source>
        <dbReference type="EMBL" id="SFQ86708.1"/>
    </source>
</evidence>